<dbReference type="InterPro" id="IPR008394">
    <property type="entry name" value="AfaD"/>
</dbReference>
<dbReference type="CDD" id="cd18776">
    <property type="entry name" value="AfaD-like"/>
    <property type="match status" value="1"/>
</dbReference>
<name>A0A3Y7GIC2_ECOLX</name>
<reference evidence="3" key="2">
    <citation type="submission" date="2019-09" db="EMBL/GenBank/DDBJ databases">
        <authorList>
            <consortium name="NCBI Pathogen Detection Project"/>
        </authorList>
    </citation>
    <scope>NUCLEOTIDE SEQUENCE</scope>
    <source>
        <strain evidence="3">EC00618</strain>
    </source>
</reference>
<feature type="signal peptide" evidence="2">
    <location>
        <begin position="1"/>
        <end position="23"/>
    </location>
</feature>
<keyword evidence="1 2" id="KW-0732">Signal</keyword>
<accession>A0A3Y7GIC2</accession>
<reference evidence="3" key="1">
    <citation type="journal article" date="2018" name="Genome Biol.">
        <title>SKESA: strategic k-mer extension for scrupulous assemblies.</title>
        <authorList>
            <person name="Souvorov A."/>
            <person name="Agarwala R."/>
            <person name="Lipman D.J."/>
        </authorList>
    </citation>
    <scope>NUCLEOTIDE SEQUENCE [LARGE SCALE GENOMIC DNA]</scope>
    <source>
        <strain evidence="3">EC00618</strain>
    </source>
</reference>
<evidence type="ECO:0000313" key="3">
    <source>
        <dbReference type="EMBL" id="HAJ0836477.1"/>
    </source>
</evidence>
<evidence type="ECO:0000256" key="1">
    <source>
        <dbReference type="ARBA" id="ARBA00022729"/>
    </source>
</evidence>
<protein>
    <submittedName>
        <fullName evidence="3">Adhesin</fullName>
    </submittedName>
</protein>
<dbReference type="Gene3D" id="2.60.40.1570">
    <property type="entry name" value="Dr adhesin"/>
    <property type="match status" value="1"/>
</dbReference>
<proteinExistence type="predicted"/>
<gene>
    <name evidence="3" type="ORF">HL563_22650</name>
</gene>
<dbReference type="InterPro" id="IPR008966">
    <property type="entry name" value="Adhesion_dom_sf"/>
</dbReference>
<dbReference type="Pfam" id="PF05775">
    <property type="entry name" value="AfaD"/>
    <property type="match status" value="1"/>
</dbReference>
<dbReference type="SUPFAM" id="SSF49401">
    <property type="entry name" value="Bacterial adhesins"/>
    <property type="match status" value="1"/>
</dbReference>
<sequence length="145" mass="16438">MMRYRIMSLSCVVFLMIGGLSQAAEITLVSHRSTGSQLRDGMILATGRIICREIHTGFQIWMNDRQEGGHPRHYVIQNSKGNQGELRVRIGGNSWFSSLDEEWQGWIRLGKEKQVNFDVIVDGEQYIPPGKYIFSVSGKCMASEI</sequence>
<organism evidence="3">
    <name type="scientific">Escherichia coli</name>
    <dbReference type="NCBI Taxonomy" id="562"/>
    <lineage>
        <taxon>Bacteria</taxon>
        <taxon>Pseudomonadati</taxon>
        <taxon>Pseudomonadota</taxon>
        <taxon>Gammaproteobacteria</taxon>
        <taxon>Enterobacterales</taxon>
        <taxon>Enterobacteriaceae</taxon>
        <taxon>Escherichia</taxon>
    </lineage>
</organism>
<comment type="caution">
    <text evidence="3">The sequence shown here is derived from an EMBL/GenBank/DDBJ whole genome shotgun (WGS) entry which is preliminary data.</text>
</comment>
<feature type="chain" id="PRO_5041127906" evidence="2">
    <location>
        <begin position="24"/>
        <end position="145"/>
    </location>
</feature>
<dbReference type="EMBL" id="DABGYN010000058">
    <property type="protein sequence ID" value="HAJ0836477.1"/>
    <property type="molecule type" value="Genomic_DNA"/>
</dbReference>
<evidence type="ECO:0000256" key="2">
    <source>
        <dbReference type="SAM" id="SignalP"/>
    </source>
</evidence>
<dbReference type="AlphaFoldDB" id="A0A3Y7GIC2"/>
<dbReference type="InterPro" id="IPR037028">
    <property type="entry name" value="Dr_adhesin_sf"/>
</dbReference>